<dbReference type="InterPro" id="IPR011706">
    <property type="entry name" value="Cu-oxidase_C"/>
</dbReference>
<sequence>MDISRRGVLAGTGASMVGLALPRASFALAADGFLEITAEPSEQKLYKDDAPASLLWTYNCTAPGPEIRAKRGERIKVRLINKLEEPTSIHWHGIRIDNTMDGVSGLTQKAVPPGEIFEYDFVAPDAGTYWYHAHNKSWNQVVRGLYGPLIIEEDDPAFDMDHDLTLIMDDWRLDDQGILDLESLGSLMDWSHAGRLGNWLTVNGGSLPEYTLVAGEAHRIRLVNASNARILQLDLASLGAKVLAYDGQAFEVPKEAPSGGFLIGPGQRVDLLLVPEPGARMALREVSGGDPFDFALLKVTAGTNRQAPVPSLPVNALPEPDLDAATTLTLDMTGGAMGQMGALSYKGQPLTREIMRETGQLWGLNGVAGLPETPFFKVRKGETILLQVVNNTAFAHAMHTHGHHFRIVAQTLALVDDTGTWRDTFLIGPGETTTIAFVADNPGKWLLHCHMLEHAAAGMTTWFEVV</sequence>
<feature type="signal peptide" evidence="4">
    <location>
        <begin position="1"/>
        <end position="29"/>
    </location>
</feature>
<proteinExistence type="predicted"/>
<name>A0ABU8TKH1_9HYPH</name>
<dbReference type="Pfam" id="PF07731">
    <property type="entry name" value="Cu-oxidase_2"/>
    <property type="match status" value="1"/>
</dbReference>
<dbReference type="PROSITE" id="PS51318">
    <property type="entry name" value="TAT"/>
    <property type="match status" value="1"/>
</dbReference>
<feature type="domain" description="Plastocyanin-like" evidence="5">
    <location>
        <begin position="360"/>
        <end position="465"/>
    </location>
</feature>
<keyword evidence="1" id="KW-0479">Metal-binding</keyword>
<dbReference type="PROSITE" id="PS00079">
    <property type="entry name" value="MULTICOPPER_OXIDASE1"/>
    <property type="match status" value="1"/>
</dbReference>
<dbReference type="InterPro" id="IPR002355">
    <property type="entry name" value="Cu_oxidase_Cu_BS"/>
</dbReference>
<evidence type="ECO:0000259" key="5">
    <source>
        <dbReference type="Pfam" id="PF07731"/>
    </source>
</evidence>
<keyword evidence="2" id="KW-0560">Oxidoreductase</keyword>
<dbReference type="CDD" id="cd13861">
    <property type="entry name" value="CuRO_1_CumA_like"/>
    <property type="match status" value="1"/>
</dbReference>
<protein>
    <submittedName>
        <fullName evidence="7">Multicopper oxidase family protein</fullName>
    </submittedName>
</protein>
<dbReference type="PROSITE" id="PS00080">
    <property type="entry name" value="MULTICOPPER_OXIDASE2"/>
    <property type="match status" value="1"/>
</dbReference>
<dbReference type="InterPro" id="IPR033138">
    <property type="entry name" value="Cu_oxidase_CS"/>
</dbReference>
<organism evidence="7 8">
    <name type="scientific">Roseibium algae</name>
    <dbReference type="NCBI Taxonomy" id="3123038"/>
    <lineage>
        <taxon>Bacteria</taxon>
        <taxon>Pseudomonadati</taxon>
        <taxon>Pseudomonadota</taxon>
        <taxon>Alphaproteobacteria</taxon>
        <taxon>Hyphomicrobiales</taxon>
        <taxon>Stappiaceae</taxon>
        <taxon>Roseibium</taxon>
    </lineage>
</organism>
<evidence type="ECO:0000313" key="7">
    <source>
        <dbReference type="EMBL" id="MEJ8474632.1"/>
    </source>
</evidence>
<keyword evidence="4" id="KW-0732">Signal</keyword>
<dbReference type="SUPFAM" id="SSF49503">
    <property type="entry name" value="Cupredoxins"/>
    <property type="match status" value="3"/>
</dbReference>
<dbReference type="InterPro" id="IPR045087">
    <property type="entry name" value="Cu-oxidase_fam"/>
</dbReference>
<evidence type="ECO:0000256" key="4">
    <source>
        <dbReference type="SAM" id="SignalP"/>
    </source>
</evidence>
<dbReference type="RefSeq" id="WP_340274394.1">
    <property type="nucleotide sequence ID" value="NZ_JBAKIA010000006.1"/>
</dbReference>
<evidence type="ECO:0000256" key="2">
    <source>
        <dbReference type="ARBA" id="ARBA00023002"/>
    </source>
</evidence>
<feature type="chain" id="PRO_5047417374" evidence="4">
    <location>
        <begin position="30"/>
        <end position="466"/>
    </location>
</feature>
<evidence type="ECO:0000313" key="8">
    <source>
        <dbReference type="Proteomes" id="UP001385499"/>
    </source>
</evidence>
<dbReference type="Pfam" id="PF07732">
    <property type="entry name" value="Cu-oxidase_3"/>
    <property type="match status" value="1"/>
</dbReference>
<keyword evidence="8" id="KW-1185">Reference proteome</keyword>
<dbReference type="PANTHER" id="PTHR11709">
    <property type="entry name" value="MULTI-COPPER OXIDASE"/>
    <property type="match status" value="1"/>
</dbReference>
<dbReference type="InterPro" id="IPR008972">
    <property type="entry name" value="Cupredoxin"/>
</dbReference>
<dbReference type="InterPro" id="IPR011707">
    <property type="entry name" value="Cu-oxidase-like_N"/>
</dbReference>
<dbReference type="InterPro" id="IPR006311">
    <property type="entry name" value="TAT_signal"/>
</dbReference>
<keyword evidence="3" id="KW-0186">Copper</keyword>
<dbReference type="PANTHER" id="PTHR11709:SF394">
    <property type="entry name" value="FI03373P-RELATED"/>
    <property type="match status" value="1"/>
</dbReference>
<dbReference type="Gene3D" id="2.60.40.420">
    <property type="entry name" value="Cupredoxins - blue copper proteins"/>
    <property type="match status" value="3"/>
</dbReference>
<feature type="domain" description="Plastocyanin-like" evidence="6">
    <location>
        <begin position="45"/>
        <end position="154"/>
    </location>
</feature>
<evidence type="ECO:0000256" key="3">
    <source>
        <dbReference type="ARBA" id="ARBA00023008"/>
    </source>
</evidence>
<evidence type="ECO:0000256" key="1">
    <source>
        <dbReference type="ARBA" id="ARBA00022723"/>
    </source>
</evidence>
<gene>
    <name evidence="7" type="ORF">V6575_11095</name>
</gene>
<dbReference type="Proteomes" id="UP001385499">
    <property type="component" value="Unassembled WGS sequence"/>
</dbReference>
<comment type="caution">
    <text evidence="7">The sequence shown here is derived from an EMBL/GenBank/DDBJ whole genome shotgun (WGS) entry which is preliminary data.</text>
</comment>
<reference evidence="7 8" key="1">
    <citation type="submission" date="2024-02" db="EMBL/GenBank/DDBJ databases">
        <title>Roseibium algae sp. nov., isolated from marine alga (Grateloupia sp.), showing potential in myo-inositol conversion.</title>
        <authorList>
            <person name="Wang Y."/>
        </authorList>
    </citation>
    <scope>NUCLEOTIDE SEQUENCE [LARGE SCALE GENOMIC DNA]</scope>
    <source>
        <strain evidence="7 8">H3510</strain>
    </source>
</reference>
<accession>A0ABU8TKH1</accession>
<evidence type="ECO:0000259" key="6">
    <source>
        <dbReference type="Pfam" id="PF07732"/>
    </source>
</evidence>
<dbReference type="EMBL" id="JBAKIA010000006">
    <property type="protein sequence ID" value="MEJ8474632.1"/>
    <property type="molecule type" value="Genomic_DNA"/>
</dbReference>